<keyword evidence="5 8" id="KW-0658">Purine biosynthesis</keyword>
<dbReference type="GO" id="GO:0006189">
    <property type="term" value="P:'de novo' IMP biosynthetic process"/>
    <property type="evidence" value="ECO:0007669"/>
    <property type="project" value="UniProtKB-UniRule"/>
</dbReference>
<evidence type="ECO:0000313" key="11">
    <source>
        <dbReference type="Proteomes" id="UP000184020"/>
    </source>
</evidence>
<dbReference type="RefSeq" id="WP_262987404.1">
    <property type="nucleotide sequence ID" value="NZ_FQWF01000009.1"/>
</dbReference>
<feature type="binding site" evidence="8">
    <location>
        <begin position="372"/>
        <end position="373"/>
    </location>
    <ligand>
        <name>N(1)-(5-phospho-beta-D-ribosyl)glycinamide</name>
        <dbReference type="ChEBI" id="CHEBI:143788"/>
    </ligand>
</feature>
<dbReference type="PANTHER" id="PTHR43055">
    <property type="entry name" value="FORMATE-DEPENDENT PHOSPHORIBOSYLGLYCINAMIDE FORMYLTRANSFERASE"/>
    <property type="match status" value="1"/>
</dbReference>
<keyword evidence="10" id="KW-0808">Transferase</keyword>
<dbReference type="SUPFAM" id="SSF51246">
    <property type="entry name" value="Rudiment single hybrid motif"/>
    <property type="match status" value="1"/>
</dbReference>
<dbReference type="EC" id="6.3.1.21" evidence="8"/>
<keyword evidence="3 8" id="KW-0479">Metal-binding</keyword>
<dbReference type="InterPro" id="IPR048740">
    <property type="entry name" value="PurT_C"/>
</dbReference>
<proteinExistence type="inferred from homology"/>
<feature type="binding site" evidence="8">
    <location>
        <position position="121"/>
    </location>
    <ligand>
        <name>ATP</name>
        <dbReference type="ChEBI" id="CHEBI:30616"/>
    </ligand>
</feature>
<dbReference type="FunFam" id="3.30.470.20:FF:000035">
    <property type="entry name" value="Formate-dependent phosphoribosylglycinamide formyltransferase"/>
    <property type="match status" value="1"/>
</dbReference>
<feature type="binding site" evidence="8">
    <location>
        <position position="294"/>
    </location>
    <ligand>
        <name>N(1)-(5-phospho-beta-D-ribosyl)glycinamide</name>
        <dbReference type="ChEBI" id="CHEBI:143788"/>
    </ligand>
</feature>
<organism evidence="10 11">
    <name type="scientific">Flavobacterium micromati</name>
    <dbReference type="NCBI Taxonomy" id="229205"/>
    <lineage>
        <taxon>Bacteria</taxon>
        <taxon>Pseudomonadati</taxon>
        <taxon>Bacteroidota</taxon>
        <taxon>Flavobacteriia</taxon>
        <taxon>Flavobacteriales</taxon>
        <taxon>Flavobacteriaceae</taxon>
        <taxon>Flavobacterium</taxon>
    </lineage>
</organism>
<keyword evidence="11" id="KW-1185">Reference proteome</keyword>
<feature type="binding site" evidence="8">
    <location>
        <begin position="202"/>
        <end position="205"/>
    </location>
    <ligand>
        <name>ATP</name>
        <dbReference type="ChEBI" id="CHEBI:30616"/>
    </ligand>
</feature>
<comment type="catalytic activity">
    <reaction evidence="8">
        <text>N(1)-(5-phospho-beta-D-ribosyl)glycinamide + formate + ATP = N(2)-formyl-N(1)-(5-phospho-beta-D-ribosyl)glycinamide + ADP + phosphate + H(+)</text>
        <dbReference type="Rhea" id="RHEA:24829"/>
        <dbReference type="ChEBI" id="CHEBI:15378"/>
        <dbReference type="ChEBI" id="CHEBI:15740"/>
        <dbReference type="ChEBI" id="CHEBI:30616"/>
        <dbReference type="ChEBI" id="CHEBI:43474"/>
        <dbReference type="ChEBI" id="CHEBI:143788"/>
        <dbReference type="ChEBI" id="CHEBI:147286"/>
        <dbReference type="ChEBI" id="CHEBI:456216"/>
        <dbReference type="EC" id="6.3.1.21"/>
    </reaction>
</comment>
<dbReference type="Gene3D" id="3.30.470.20">
    <property type="entry name" value="ATP-grasp fold, B domain"/>
    <property type="match status" value="1"/>
</dbReference>
<comment type="subunit">
    <text evidence="1 8">Homodimer.</text>
</comment>
<evidence type="ECO:0000256" key="3">
    <source>
        <dbReference type="ARBA" id="ARBA00022723"/>
    </source>
</evidence>
<keyword evidence="6 8" id="KW-0067">ATP-binding</keyword>
<dbReference type="InterPro" id="IPR011054">
    <property type="entry name" value="Rudment_hybrid_motif"/>
</dbReference>
<dbReference type="GO" id="GO:0000287">
    <property type="term" value="F:magnesium ion binding"/>
    <property type="evidence" value="ECO:0007669"/>
    <property type="project" value="UniProtKB-UniRule"/>
</dbReference>
<feature type="domain" description="ATP-grasp" evidence="9">
    <location>
        <begin position="126"/>
        <end position="317"/>
    </location>
</feature>
<gene>
    <name evidence="8" type="primary">purT</name>
    <name evidence="10" type="ORF">SAMN05444372_109156</name>
</gene>
<dbReference type="Gene3D" id="3.30.1490.20">
    <property type="entry name" value="ATP-grasp fold, A domain"/>
    <property type="match status" value="1"/>
</dbReference>
<dbReference type="NCBIfam" id="TIGR01142">
    <property type="entry name" value="purT"/>
    <property type="match status" value="1"/>
</dbReference>
<dbReference type="InterPro" id="IPR013815">
    <property type="entry name" value="ATP_grasp_subdomain_1"/>
</dbReference>
<reference evidence="11" key="1">
    <citation type="submission" date="2016-11" db="EMBL/GenBank/DDBJ databases">
        <authorList>
            <person name="Varghese N."/>
            <person name="Submissions S."/>
        </authorList>
    </citation>
    <scope>NUCLEOTIDE SEQUENCE [LARGE SCALE GENOMIC DNA]</scope>
    <source>
        <strain evidence="11">DSM 17659</strain>
    </source>
</reference>
<dbReference type="FunFam" id="3.30.1490.20:FF:000013">
    <property type="entry name" value="Formate-dependent phosphoribosylglycinamide formyltransferase"/>
    <property type="match status" value="1"/>
</dbReference>
<dbReference type="UniPathway" id="UPA00074">
    <property type="reaction ID" value="UER00127"/>
</dbReference>
<feature type="binding site" evidence="8">
    <location>
        <position position="287"/>
    </location>
    <ligand>
        <name>Mg(2+)</name>
        <dbReference type="ChEBI" id="CHEBI:18420"/>
    </ligand>
</feature>
<name>A0A1M5MGK6_9FLAO</name>
<dbReference type="InterPro" id="IPR054350">
    <property type="entry name" value="PurT/PurK_preATP-grasp"/>
</dbReference>
<feature type="binding site" evidence="8">
    <location>
        <position position="275"/>
    </location>
    <ligand>
        <name>Mg(2+)</name>
        <dbReference type="ChEBI" id="CHEBI:18420"/>
    </ligand>
</feature>
<sequence length="405" mass="44489">MLSQKFIFLFLQSTQDPKIMKILLLGSGELGKEFTIAAQRIGQIVIAVDSYKNAPAMQVAHGFEVINMLDGEALDFIVAKHNPDFIVPEIEAIRTERFYEYEKQGITVVPSAKAANYTMNRKAIRDLASKKLGLKTANYRYATTAEQLRKGVEAVGMPCVVKPLMSSSGKGQSTIKTITDIEKAWKYAVAGSRGDVVEVIVEAFVKFNSEITLLTVVQKNNPTLFCAPIGHRQERGDYMESWQPARISDADLFEAQDIAKKVTEALGGAGLFGVEFFLADDGVYFSELSPRPHDTGMVTLAGTQNFNEFELHLRAILSLPIPEITLEKAGASAVILASENSVNPTYSGLEKIAALSKTDFRIFGKPTSRPFRRMGVALTYDSLETPIETVVARAVEAAKLISVKH</sequence>
<dbReference type="FunFam" id="3.40.50.20:FF:000022">
    <property type="entry name" value="Formate-dependent phosphoribosylglycinamide formyltransferase"/>
    <property type="match status" value="1"/>
</dbReference>
<dbReference type="Proteomes" id="UP000184020">
    <property type="component" value="Unassembled WGS sequence"/>
</dbReference>
<keyword evidence="4 8" id="KW-0547">Nucleotide-binding</keyword>
<dbReference type="Pfam" id="PF22660">
    <property type="entry name" value="RS_preATP-grasp-like"/>
    <property type="match status" value="1"/>
</dbReference>
<dbReference type="GO" id="GO:0005829">
    <property type="term" value="C:cytosol"/>
    <property type="evidence" value="ECO:0007669"/>
    <property type="project" value="TreeGrafter"/>
</dbReference>
<dbReference type="InterPro" id="IPR016185">
    <property type="entry name" value="PreATP-grasp_dom_sf"/>
</dbReference>
<feature type="binding site" evidence="8">
    <location>
        <position position="210"/>
    </location>
    <ligand>
        <name>ATP</name>
        <dbReference type="ChEBI" id="CHEBI:30616"/>
    </ligand>
</feature>
<dbReference type="GO" id="GO:0005524">
    <property type="term" value="F:ATP binding"/>
    <property type="evidence" value="ECO:0007669"/>
    <property type="project" value="UniProtKB-UniRule"/>
</dbReference>
<feature type="binding site" evidence="8">
    <location>
        <position position="89"/>
    </location>
    <ligand>
        <name>N(1)-(5-phospho-beta-D-ribosyl)glycinamide</name>
        <dbReference type="ChEBI" id="CHEBI:143788"/>
    </ligand>
</feature>
<dbReference type="EMBL" id="FQWF01000009">
    <property type="protein sequence ID" value="SHG75833.1"/>
    <property type="molecule type" value="Genomic_DNA"/>
</dbReference>
<comment type="pathway">
    <text evidence="8">Purine metabolism; IMP biosynthesis via de novo pathway; N(2)-formyl-N(1)-(5-phospho-D-ribosyl)glycinamide from N(1)-(5-phospho-D-ribosyl)glycinamide (formate route): step 1/1.</text>
</comment>
<evidence type="ECO:0000256" key="8">
    <source>
        <dbReference type="HAMAP-Rule" id="MF_01643"/>
    </source>
</evidence>
<dbReference type="PROSITE" id="PS50975">
    <property type="entry name" value="ATP_GRASP"/>
    <property type="match status" value="1"/>
</dbReference>
<dbReference type="SUPFAM" id="SSF56059">
    <property type="entry name" value="Glutathione synthetase ATP-binding domain-like"/>
    <property type="match status" value="1"/>
</dbReference>
<feature type="binding site" evidence="8">
    <location>
        <begin position="167"/>
        <end position="172"/>
    </location>
    <ligand>
        <name>ATP</name>
        <dbReference type="ChEBI" id="CHEBI:30616"/>
    </ligand>
</feature>
<dbReference type="PANTHER" id="PTHR43055:SF1">
    <property type="entry name" value="FORMATE-DEPENDENT PHOSPHORIBOSYLGLYCINAMIDE FORMYLTRANSFERASE"/>
    <property type="match status" value="1"/>
</dbReference>
<comment type="similarity">
    <text evidence="8">Belongs to the PurK/PurT family.</text>
</comment>
<feature type="binding site" evidence="8">
    <location>
        <position position="162"/>
    </location>
    <ligand>
        <name>ATP</name>
        <dbReference type="ChEBI" id="CHEBI:30616"/>
    </ligand>
</feature>
<dbReference type="InterPro" id="IPR005862">
    <property type="entry name" value="PurT"/>
</dbReference>
<accession>A0A1M5MGK6</accession>
<dbReference type="STRING" id="229205.SAMN05444372_109156"/>
<dbReference type="GO" id="GO:0004644">
    <property type="term" value="F:phosphoribosylglycinamide formyltransferase activity"/>
    <property type="evidence" value="ECO:0007669"/>
    <property type="project" value="UniProtKB-UniRule"/>
</dbReference>
<protein>
    <recommendedName>
        <fullName evidence="8">Formate-dependent phosphoribosylglycinamide formyltransferase</fullName>
        <ecNumber evidence="8">6.3.1.21</ecNumber>
    </recommendedName>
    <alternativeName>
        <fullName evidence="8">5'-phosphoribosylglycinamide transformylase 2</fullName>
    </alternativeName>
    <alternativeName>
        <fullName evidence="8">Formate-dependent GAR transformylase</fullName>
    </alternativeName>
    <alternativeName>
        <fullName evidence="8">GAR transformylase 2</fullName>
        <shortName evidence="8">GART 2</shortName>
    </alternativeName>
    <alternativeName>
        <fullName evidence="8">Non-folate glycinamide ribonucleotide transformylase</fullName>
    </alternativeName>
    <alternativeName>
        <fullName evidence="8">Phosphoribosylglycinamide formyltransferase 2</fullName>
    </alternativeName>
</protein>
<dbReference type="Gene3D" id="3.40.50.20">
    <property type="match status" value="1"/>
</dbReference>
<evidence type="ECO:0000256" key="1">
    <source>
        <dbReference type="ARBA" id="ARBA00011738"/>
    </source>
</evidence>
<dbReference type="NCBIfam" id="NF006766">
    <property type="entry name" value="PRK09288.1"/>
    <property type="match status" value="1"/>
</dbReference>
<dbReference type="Pfam" id="PF21244">
    <property type="entry name" value="PurT_C"/>
    <property type="match status" value="1"/>
</dbReference>
<evidence type="ECO:0000256" key="6">
    <source>
        <dbReference type="ARBA" id="ARBA00022840"/>
    </source>
</evidence>
<evidence type="ECO:0000256" key="5">
    <source>
        <dbReference type="ARBA" id="ARBA00022755"/>
    </source>
</evidence>
<evidence type="ECO:0000313" key="10">
    <source>
        <dbReference type="EMBL" id="SHG75833.1"/>
    </source>
</evidence>
<dbReference type="AlphaFoldDB" id="A0A1M5MGK6"/>
<comment type="function">
    <text evidence="8">Involved in the de novo purine biosynthesis. Catalyzes the transfer of formate to 5-phospho-ribosyl-glycinamide (GAR), producing 5-phospho-ribosyl-N-formylglycinamide (FGAR). Formate is provided by PurU via hydrolysis of 10-formyl-tetrahydrofolate.</text>
</comment>
<keyword evidence="2 8" id="KW-0436">Ligase</keyword>
<dbReference type="Pfam" id="PF02222">
    <property type="entry name" value="ATP-grasp"/>
    <property type="match status" value="1"/>
</dbReference>
<keyword evidence="7 8" id="KW-0460">Magnesium</keyword>
<dbReference type="HAMAP" id="MF_01643">
    <property type="entry name" value="PurT"/>
    <property type="match status" value="1"/>
</dbReference>
<evidence type="ECO:0000256" key="4">
    <source>
        <dbReference type="ARBA" id="ARBA00022741"/>
    </source>
</evidence>
<dbReference type="InterPro" id="IPR003135">
    <property type="entry name" value="ATP-grasp_carboxylate-amine"/>
</dbReference>
<evidence type="ECO:0000259" key="9">
    <source>
        <dbReference type="PROSITE" id="PS50975"/>
    </source>
</evidence>
<dbReference type="GO" id="GO:0043815">
    <property type="term" value="F:phosphoribosylglycinamide formyltransferase 2 activity"/>
    <property type="evidence" value="ECO:0007669"/>
    <property type="project" value="UniProtKB-UniRule"/>
</dbReference>
<feature type="binding site" evidence="8">
    <location>
        <begin position="29"/>
        <end position="30"/>
    </location>
    <ligand>
        <name>N(1)-(5-phospho-beta-D-ribosyl)glycinamide</name>
        <dbReference type="ChEBI" id="CHEBI:143788"/>
    </ligand>
</feature>
<dbReference type="SUPFAM" id="SSF52440">
    <property type="entry name" value="PreATP-grasp domain"/>
    <property type="match status" value="1"/>
</dbReference>
<evidence type="ECO:0000256" key="2">
    <source>
        <dbReference type="ARBA" id="ARBA00022598"/>
    </source>
</evidence>
<evidence type="ECO:0000256" key="7">
    <source>
        <dbReference type="ARBA" id="ARBA00022842"/>
    </source>
</evidence>
<dbReference type="InterPro" id="IPR011761">
    <property type="entry name" value="ATP-grasp"/>
</dbReference>
<feature type="binding site" evidence="8">
    <location>
        <position position="365"/>
    </location>
    <ligand>
        <name>N(1)-(5-phospho-beta-D-ribosyl)glycinamide</name>
        <dbReference type="ChEBI" id="CHEBI:143788"/>
    </ligand>
</feature>